<accession>A0A9D4ZEU9</accession>
<evidence type="ECO:0000313" key="1">
    <source>
        <dbReference type="EMBL" id="KAI5071497.1"/>
    </source>
</evidence>
<keyword evidence="2" id="KW-1185">Reference proteome</keyword>
<protein>
    <submittedName>
        <fullName evidence="1">Uncharacterized protein</fullName>
    </submittedName>
</protein>
<evidence type="ECO:0000313" key="2">
    <source>
        <dbReference type="Proteomes" id="UP000886520"/>
    </source>
</evidence>
<proteinExistence type="predicted"/>
<gene>
    <name evidence="1" type="ORF">GOP47_0013748</name>
</gene>
<reference evidence="1" key="1">
    <citation type="submission" date="2021-01" db="EMBL/GenBank/DDBJ databases">
        <title>Adiantum capillus-veneris genome.</title>
        <authorList>
            <person name="Fang Y."/>
            <person name="Liao Q."/>
        </authorList>
    </citation>
    <scope>NUCLEOTIDE SEQUENCE</scope>
    <source>
        <strain evidence="1">H3</strain>
        <tissue evidence="1">Leaf</tissue>
    </source>
</reference>
<organism evidence="1 2">
    <name type="scientific">Adiantum capillus-veneris</name>
    <name type="common">Maidenhair fern</name>
    <dbReference type="NCBI Taxonomy" id="13818"/>
    <lineage>
        <taxon>Eukaryota</taxon>
        <taxon>Viridiplantae</taxon>
        <taxon>Streptophyta</taxon>
        <taxon>Embryophyta</taxon>
        <taxon>Tracheophyta</taxon>
        <taxon>Polypodiopsida</taxon>
        <taxon>Polypodiidae</taxon>
        <taxon>Polypodiales</taxon>
        <taxon>Pteridineae</taxon>
        <taxon>Pteridaceae</taxon>
        <taxon>Vittarioideae</taxon>
        <taxon>Adiantum</taxon>
    </lineage>
</organism>
<name>A0A9D4ZEU9_ADICA</name>
<comment type="caution">
    <text evidence="1">The sequence shown here is derived from an EMBL/GenBank/DDBJ whole genome shotgun (WGS) entry which is preliminary data.</text>
</comment>
<sequence length="160" mass="18622">MQQGLRRETRVKDMDMNEAFSIRKRAFFFWRRFKKRDGHSHTMNGSHPSSQKMPQHMCPRHLNLCPCNKSKSGPIYNASYHVANCDMELCNNHSDHRDNVDEWDNVDASKLHHGPQGCSPTPHSCEYTSLNKHNVIPYCQLRQVDTPRVSTSRLPLYLVT</sequence>
<dbReference type="Proteomes" id="UP000886520">
    <property type="component" value="Chromosome 13"/>
</dbReference>
<dbReference type="EMBL" id="JABFUD020000013">
    <property type="protein sequence ID" value="KAI5071497.1"/>
    <property type="molecule type" value="Genomic_DNA"/>
</dbReference>
<dbReference type="AlphaFoldDB" id="A0A9D4ZEU9"/>